<keyword evidence="2 4" id="KW-0378">Hydrolase</keyword>
<evidence type="ECO:0000259" key="3">
    <source>
        <dbReference type="Pfam" id="PF03561"/>
    </source>
</evidence>
<dbReference type="EMBL" id="AYXG01000136">
    <property type="protein sequence ID" value="EWC61001.1"/>
    <property type="molecule type" value="Genomic_DNA"/>
</dbReference>
<dbReference type="PATRIC" id="fig|909613.9.peg.3735"/>
<dbReference type="OrthoDB" id="2078334at2"/>
<dbReference type="InterPro" id="IPR008979">
    <property type="entry name" value="Galactose-bd-like_sf"/>
</dbReference>
<dbReference type="InterPro" id="IPR005164">
    <property type="entry name" value="Allantoicase"/>
</dbReference>
<dbReference type="GO" id="GO:0004037">
    <property type="term" value="F:allantoicase activity"/>
    <property type="evidence" value="ECO:0007669"/>
    <property type="project" value="UniProtKB-UniRule"/>
</dbReference>
<dbReference type="Proteomes" id="UP000019277">
    <property type="component" value="Unassembled WGS sequence"/>
</dbReference>
<proteinExistence type="inferred from homology"/>
<dbReference type="Gene3D" id="2.60.120.260">
    <property type="entry name" value="Galactose-binding domain-like"/>
    <property type="match status" value="2"/>
</dbReference>
<comment type="catalytic activity">
    <reaction evidence="2">
        <text>allantoate + H2O = (S)-ureidoglycolate + urea</text>
        <dbReference type="Rhea" id="RHEA:11016"/>
        <dbReference type="ChEBI" id="CHEBI:15377"/>
        <dbReference type="ChEBI" id="CHEBI:16199"/>
        <dbReference type="ChEBI" id="CHEBI:17536"/>
        <dbReference type="ChEBI" id="CHEBI:57296"/>
        <dbReference type="EC" id="3.5.3.4"/>
    </reaction>
</comment>
<dbReference type="UniPathway" id="UPA00395">
    <property type="reaction ID" value="UER00654"/>
</dbReference>
<dbReference type="NCBIfam" id="TIGR02961">
    <property type="entry name" value="allantoicase"/>
    <property type="match status" value="1"/>
</dbReference>
<comment type="similarity">
    <text evidence="1 2">Belongs to the allantoicase family.</text>
</comment>
<organism evidence="4 5">
    <name type="scientific">Actinokineospora spheciospongiae</name>
    <dbReference type="NCBI Taxonomy" id="909613"/>
    <lineage>
        <taxon>Bacteria</taxon>
        <taxon>Bacillati</taxon>
        <taxon>Actinomycetota</taxon>
        <taxon>Actinomycetes</taxon>
        <taxon>Pseudonocardiales</taxon>
        <taxon>Pseudonocardiaceae</taxon>
        <taxon>Actinokineospora</taxon>
    </lineage>
</organism>
<gene>
    <name evidence="2" type="primary">alc</name>
    <name evidence="4" type="ORF">UO65_3734</name>
</gene>
<protein>
    <recommendedName>
        <fullName evidence="2">Probable allantoicase</fullName>
        <ecNumber evidence="2">3.5.3.4</ecNumber>
    </recommendedName>
    <alternativeName>
        <fullName evidence="2">Allantoate amidinohydrolase</fullName>
    </alternativeName>
</protein>
<comment type="caution">
    <text evidence="4">The sequence shown here is derived from an EMBL/GenBank/DDBJ whole genome shotgun (WGS) entry which is preliminary data.</text>
</comment>
<sequence>MNGERAWVTRPDLASRRVGGSVLWANDETFAERENLITPAPAGFRPATFGHKGQVYDGWETRRRREPGDDEVVVRLGLPGVISGVVVDTAFFTGNYPPECTVSALAAEGYPSPAELLAADWEVVVPRSPLGGDTRNPFDVVSPRRFTHVRLTIHPDGGVARLRVHGTPVADPALLDLGSLDLAALAHGGSVVACSNMFYSTPANLLAPGNAQVMGEGWETARRRDGANDWVVVALAAAGVLRLAELDTTHFKGNAPGWATLSGCDSTTADPDDPTAWFPLLERTRLQPDTVHRFPIAQRRQTTHVRMDIHPDGGMARLRLHGAMTDAGRDDFLRRFAEVSGN</sequence>
<dbReference type="STRING" id="909613.UO65_3734"/>
<dbReference type="SUPFAM" id="SSF49785">
    <property type="entry name" value="Galactose-binding domain-like"/>
    <property type="match status" value="2"/>
</dbReference>
<keyword evidence="5" id="KW-1185">Reference proteome</keyword>
<dbReference type="PANTHER" id="PTHR12045:SF3">
    <property type="entry name" value="INACTIVE ALLANTOICASE-RELATED"/>
    <property type="match status" value="1"/>
</dbReference>
<dbReference type="GO" id="GO:0000256">
    <property type="term" value="P:allantoin catabolic process"/>
    <property type="evidence" value="ECO:0007669"/>
    <property type="project" value="UniProtKB-UniRule"/>
</dbReference>
<evidence type="ECO:0000256" key="2">
    <source>
        <dbReference type="HAMAP-Rule" id="MF_00813"/>
    </source>
</evidence>
<evidence type="ECO:0000313" key="5">
    <source>
        <dbReference type="Proteomes" id="UP000019277"/>
    </source>
</evidence>
<name>W7IX13_9PSEU</name>
<keyword evidence="2" id="KW-0659">Purine metabolism</keyword>
<comment type="pathway">
    <text evidence="2">Nitrogen metabolism; (S)-allantoin degradation; (S)-ureidoglycolate from allantoate (aminidohydrolase route): step 1/1.</text>
</comment>
<dbReference type="EC" id="3.5.3.4" evidence="2"/>
<dbReference type="RefSeq" id="WP_035284180.1">
    <property type="nucleotide sequence ID" value="NZ_AYXG01000136.1"/>
</dbReference>
<dbReference type="HAMAP" id="MF_00813">
    <property type="entry name" value="Allantoicase"/>
    <property type="match status" value="1"/>
</dbReference>
<dbReference type="GO" id="GO:0006144">
    <property type="term" value="P:purine nucleobase metabolic process"/>
    <property type="evidence" value="ECO:0007669"/>
    <property type="project" value="UniProtKB-KW"/>
</dbReference>
<dbReference type="InterPro" id="IPR015908">
    <property type="entry name" value="Allantoicase_dom"/>
</dbReference>
<evidence type="ECO:0000313" key="4">
    <source>
        <dbReference type="EMBL" id="EWC61001.1"/>
    </source>
</evidence>
<reference evidence="4 5" key="1">
    <citation type="journal article" date="2014" name="Genome Announc.">
        <title>Draft Genome Sequence of the Antitrypanosomally Active Sponge-Associated Bacterium Actinokineospora sp. Strain EG49.</title>
        <authorList>
            <person name="Harjes J."/>
            <person name="Ryu T."/>
            <person name="Abdelmohsen U.R."/>
            <person name="Moitinho-Silva L."/>
            <person name="Horn H."/>
            <person name="Ravasi T."/>
            <person name="Hentschel U."/>
        </authorList>
    </citation>
    <scope>NUCLEOTIDE SEQUENCE [LARGE SCALE GENOMIC DNA]</scope>
    <source>
        <strain evidence="4 5">EG49</strain>
    </source>
</reference>
<dbReference type="Pfam" id="PF03561">
    <property type="entry name" value="Allantoicase"/>
    <property type="match status" value="2"/>
</dbReference>
<feature type="domain" description="Allantoicase" evidence="3">
    <location>
        <begin position="19"/>
        <end position="168"/>
    </location>
</feature>
<evidence type="ECO:0000256" key="1">
    <source>
        <dbReference type="ARBA" id="ARBA00009242"/>
    </source>
</evidence>
<dbReference type="eggNOG" id="COG4266">
    <property type="taxonomic scope" value="Bacteria"/>
</dbReference>
<dbReference type="PANTHER" id="PTHR12045">
    <property type="entry name" value="ALLANTOICASE"/>
    <property type="match status" value="1"/>
</dbReference>
<accession>W7IX13</accession>
<dbReference type="AlphaFoldDB" id="W7IX13"/>
<feature type="domain" description="Allantoicase" evidence="3">
    <location>
        <begin position="188"/>
        <end position="324"/>
    </location>
</feature>
<dbReference type="PIRSF" id="PIRSF016516">
    <property type="entry name" value="Allantoicase"/>
    <property type="match status" value="1"/>
</dbReference>